<sequence length="206" mass="23422">MDSGCSKHMTRSTKDFLSLKALQGRSVSFGNSNKGYILGVRRIEKSLSHSIENVYYVNRLKYNLLSISKICDKGNKAEFVSKTYTITNLVTGEVVLMVKRYKNIYVANFESLKNGDLSCLSVVDDDTKLWNMRLGHASFTLLNKLVRKDLIHGLPKSSFKDHKICDVCVKGKQVRSSFKPKNKVSTARPLDLPQVDLCRPMRMPRR</sequence>
<reference evidence="2" key="2">
    <citation type="submission" date="2025-08" db="UniProtKB">
        <authorList>
            <consortium name="RefSeq"/>
        </authorList>
    </citation>
    <scope>IDENTIFICATION</scope>
    <source>
        <tissue evidence="2">Leaf</tissue>
    </source>
</reference>
<name>A0AC58S6B1_TOBAC</name>
<gene>
    <name evidence="2" type="primary">LOC142166024</name>
</gene>
<dbReference type="Proteomes" id="UP000790787">
    <property type="component" value="Chromosome 11"/>
</dbReference>
<evidence type="ECO:0000313" key="2">
    <source>
        <dbReference type="RefSeq" id="XP_075080527.1"/>
    </source>
</evidence>
<proteinExistence type="predicted"/>
<evidence type="ECO:0000313" key="1">
    <source>
        <dbReference type="Proteomes" id="UP000790787"/>
    </source>
</evidence>
<accession>A0AC58S6B1</accession>
<protein>
    <submittedName>
        <fullName evidence="2">Mitochondrial protein AtMg00300</fullName>
    </submittedName>
</protein>
<keyword evidence="1" id="KW-1185">Reference proteome</keyword>
<dbReference type="RefSeq" id="XP_075080527.1">
    <property type="nucleotide sequence ID" value="XM_075224426.1"/>
</dbReference>
<reference evidence="1" key="1">
    <citation type="journal article" date="2014" name="Nat. Commun.">
        <title>The tobacco genome sequence and its comparison with those of tomato and potato.</title>
        <authorList>
            <person name="Sierro N."/>
            <person name="Battey J.N."/>
            <person name="Ouadi S."/>
            <person name="Bakaher N."/>
            <person name="Bovet L."/>
            <person name="Willig A."/>
            <person name="Goepfert S."/>
            <person name="Peitsch M.C."/>
            <person name="Ivanov N.V."/>
        </authorList>
    </citation>
    <scope>NUCLEOTIDE SEQUENCE [LARGE SCALE GENOMIC DNA]</scope>
</reference>
<organism evidence="1 2">
    <name type="scientific">Nicotiana tabacum</name>
    <name type="common">Common tobacco</name>
    <dbReference type="NCBI Taxonomy" id="4097"/>
    <lineage>
        <taxon>Eukaryota</taxon>
        <taxon>Viridiplantae</taxon>
        <taxon>Streptophyta</taxon>
        <taxon>Embryophyta</taxon>
        <taxon>Tracheophyta</taxon>
        <taxon>Spermatophyta</taxon>
        <taxon>Magnoliopsida</taxon>
        <taxon>eudicotyledons</taxon>
        <taxon>Gunneridae</taxon>
        <taxon>Pentapetalae</taxon>
        <taxon>asterids</taxon>
        <taxon>lamiids</taxon>
        <taxon>Solanales</taxon>
        <taxon>Solanaceae</taxon>
        <taxon>Nicotianoideae</taxon>
        <taxon>Nicotianeae</taxon>
        <taxon>Nicotiana</taxon>
    </lineage>
</organism>